<feature type="domain" description="IRG-type G" evidence="7">
    <location>
        <begin position="67"/>
        <end position="245"/>
    </location>
</feature>
<evidence type="ECO:0000259" key="6">
    <source>
        <dbReference type="PROSITE" id="PS50842"/>
    </source>
</evidence>
<feature type="compositionally biased region" description="Basic and acidic residues" evidence="5">
    <location>
        <begin position="509"/>
        <end position="523"/>
    </location>
</feature>
<evidence type="ECO:0000256" key="4">
    <source>
        <dbReference type="ARBA" id="ARBA00023134"/>
    </source>
</evidence>
<dbReference type="PANTHER" id="PTHR32341:SF10">
    <property type="entry name" value="INTERFERON-INDUCIBLE GTPASE 5"/>
    <property type="match status" value="1"/>
</dbReference>
<dbReference type="InterPro" id="IPR027417">
    <property type="entry name" value="P-loop_NTPase"/>
</dbReference>
<dbReference type="Gene3D" id="2.40.40.10">
    <property type="entry name" value="RlpA-like domain"/>
    <property type="match status" value="1"/>
</dbReference>
<dbReference type="Proteomes" id="UP001158576">
    <property type="component" value="Chromosome 1"/>
</dbReference>
<dbReference type="InterPro" id="IPR007743">
    <property type="entry name" value="Immunity-related_GTPase-like"/>
</dbReference>
<reference evidence="8 9" key="1">
    <citation type="submission" date="2021-04" db="EMBL/GenBank/DDBJ databases">
        <authorList>
            <person name="Bliznina A."/>
        </authorList>
    </citation>
    <scope>NUCLEOTIDE SEQUENCE [LARGE SCALE GENOMIC DNA]</scope>
</reference>
<dbReference type="InterPro" id="IPR030385">
    <property type="entry name" value="G_IRG_dom"/>
</dbReference>
<accession>A0ABN7T4C0</accession>
<feature type="region of interest" description="Disordered" evidence="5">
    <location>
        <begin position="704"/>
        <end position="761"/>
    </location>
</feature>
<dbReference type="InterPro" id="IPR036908">
    <property type="entry name" value="RlpA-like_sf"/>
</dbReference>
<feature type="compositionally biased region" description="Polar residues" evidence="5">
    <location>
        <begin position="563"/>
        <end position="573"/>
    </location>
</feature>
<comment type="similarity">
    <text evidence="1">Belongs to the TRAFAC class dynamin-like GTPase superfamily. IRG family.</text>
</comment>
<feature type="region of interest" description="Disordered" evidence="5">
    <location>
        <begin position="436"/>
        <end position="523"/>
    </location>
</feature>
<evidence type="ECO:0000256" key="1">
    <source>
        <dbReference type="ARBA" id="ARBA00005429"/>
    </source>
</evidence>
<dbReference type="Gene3D" id="2.60.40.760">
    <property type="entry name" value="Expansin, cellulose-binding-like domain"/>
    <property type="match status" value="1"/>
</dbReference>
<evidence type="ECO:0000256" key="5">
    <source>
        <dbReference type="SAM" id="MobiDB-lite"/>
    </source>
</evidence>
<dbReference type="InterPro" id="IPR036749">
    <property type="entry name" value="Expansin_CBD_sf"/>
</dbReference>
<dbReference type="CDD" id="cd22271">
    <property type="entry name" value="DPBB_EXP_N-like"/>
    <property type="match status" value="1"/>
</dbReference>
<organism evidence="8 9">
    <name type="scientific">Oikopleura dioica</name>
    <name type="common">Tunicate</name>
    <dbReference type="NCBI Taxonomy" id="34765"/>
    <lineage>
        <taxon>Eukaryota</taxon>
        <taxon>Metazoa</taxon>
        <taxon>Chordata</taxon>
        <taxon>Tunicata</taxon>
        <taxon>Appendicularia</taxon>
        <taxon>Copelata</taxon>
        <taxon>Oikopleuridae</taxon>
        <taxon>Oikopleura</taxon>
    </lineage>
</organism>
<name>A0ABN7T4C0_OIKDI</name>
<proteinExistence type="inferred from homology"/>
<dbReference type="InterPro" id="IPR007112">
    <property type="entry name" value="Expansin/allergen_DPBB_dom"/>
</dbReference>
<feature type="compositionally biased region" description="Low complexity" evidence="5">
    <location>
        <begin position="436"/>
        <end position="452"/>
    </location>
</feature>
<gene>
    <name evidence="8" type="ORF">OKIOD_LOCUS12530</name>
</gene>
<feature type="region of interest" description="Disordered" evidence="5">
    <location>
        <begin position="563"/>
        <end position="584"/>
    </location>
</feature>
<dbReference type="SUPFAM" id="SSF50685">
    <property type="entry name" value="Barwin-like endoglucanases"/>
    <property type="match status" value="1"/>
</dbReference>
<evidence type="ECO:0000313" key="8">
    <source>
        <dbReference type="EMBL" id="CAG5108375.1"/>
    </source>
</evidence>
<evidence type="ECO:0000259" key="7">
    <source>
        <dbReference type="PROSITE" id="PS51716"/>
    </source>
</evidence>
<dbReference type="PROSITE" id="PS51716">
    <property type="entry name" value="G_IRG"/>
    <property type="match status" value="1"/>
</dbReference>
<dbReference type="SUPFAM" id="SSF52540">
    <property type="entry name" value="P-loop containing nucleoside triphosphate hydrolases"/>
    <property type="match status" value="1"/>
</dbReference>
<protein>
    <submittedName>
        <fullName evidence="8">Oidioi.mRNA.OKI2018_I69.chr1.g3765.t1.cds</fullName>
    </submittedName>
</protein>
<evidence type="ECO:0000256" key="3">
    <source>
        <dbReference type="ARBA" id="ARBA00022801"/>
    </source>
</evidence>
<dbReference type="PROSITE" id="PS50842">
    <property type="entry name" value="EXPANSIN_EG45"/>
    <property type="match status" value="1"/>
</dbReference>
<keyword evidence="9" id="KW-1185">Reference proteome</keyword>
<dbReference type="PANTHER" id="PTHR32341">
    <property type="entry name" value="INTERFERON-INDUCIBLE GTPASE"/>
    <property type="match status" value="1"/>
</dbReference>
<sequence>MTATSSSDESIDEISLKEQIISKVSCQPGDIIIEKHAAKEVTKMLEKHETAAVSRYIKKFLDDWRSQKVSIAVYGDKDNGKSQLINTLRGTNSAYTVSSSCTSPMPYVYPFNSNIQFWELPPIAREGRYKKDKYLKEINASRFDLVIILSCNRFAMTSDCWLAKQFEELKTPVIFARTKVDESVDQDRKTYPHTHSLERCLARIRKTAMTSLSEKSIKTESFYMIGSKKPLLYDFGDFITALVDRLKPEKREAFTLSMIPVNPAVIHKKYEILSSRIWVIACSSAANGQKVPKSESKAELEMMLDEVRFYRKQLGAQEDALRKIKDRERDFLGAMGKINYTKEGLEDLVRKAEVETDADMFVTSLKIISLRWWMSHLGVGASFTNTCAVLRFLLHNLQNIGLKYLKIQDQEKIEKEERRIRAKEVIEKARNGGSSIIKSSSLSSKKSSSSSSGEKKKKKKKISLKSDEKEDSGQGTSSGEDTKIKKKKKTKTKSDSENGEKRKKKSKKKSDDKKSDKSAFKSEKPAPIRVIKINRVITREHLASASQTSFSTNAVTVLAPATTTSTQGATQNPTNPPTSGCDASKPSTCTSLTTAEIGLENEWSCRNCFRINAHYQLPATWQDTDFVTIKFKIPVTWSTFSHPIDNVQALDSGLTWRINFAAGANFESGMMFDANLMALQTVTMSNSAVFEEIKSCPCTNTSVGTTTASPGGGATTTQAPGPTTTTQAPGPTTTTQSPGPTTTQAPGPTTTQSPAPTTTVAPCTPFNTLGSFTHYDLRDNDIENGACGLMWSGSNLGTTMFVALDQDTDYDSNRNCGRCIKMKCECTQSQFPGACAAGQETIAIVADNCPDAGCHQGHVDSSTWVWNSVSGNEAPSIYDGSWEFVECPAGFVPHPVSQIRFKTGSSQFWMAIQPSNHKFGIVKMSINGVDLPNGGVTGAVGENYYYIADGIVSSFPFTIEIENTNGETASATINSAAEIGDNFFVDLDALV</sequence>
<keyword evidence="4" id="KW-0342">GTP-binding</keyword>
<evidence type="ECO:0000256" key="2">
    <source>
        <dbReference type="ARBA" id="ARBA00022741"/>
    </source>
</evidence>
<keyword evidence="2" id="KW-0547">Nucleotide-binding</keyword>
<dbReference type="Gene3D" id="3.40.50.300">
    <property type="entry name" value="P-loop containing nucleotide triphosphate hydrolases"/>
    <property type="match status" value="1"/>
</dbReference>
<feature type="domain" description="Expansin-like EG45" evidence="6">
    <location>
        <begin position="784"/>
        <end position="887"/>
    </location>
</feature>
<dbReference type="EMBL" id="OU015566">
    <property type="protein sequence ID" value="CAG5108375.1"/>
    <property type="molecule type" value="Genomic_DNA"/>
</dbReference>
<dbReference type="InterPro" id="IPR051515">
    <property type="entry name" value="IRG"/>
</dbReference>
<dbReference type="Pfam" id="PF05049">
    <property type="entry name" value="IIGP"/>
    <property type="match status" value="1"/>
</dbReference>
<evidence type="ECO:0000313" key="9">
    <source>
        <dbReference type="Proteomes" id="UP001158576"/>
    </source>
</evidence>
<keyword evidence="3" id="KW-0378">Hydrolase</keyword>